<accession>A0A4Z0ZG50</accession>
<feature type="region of interest" description="Disordered" evidence="1">
    <location>
        <begin position="622"/>
        <end position="697"/>
    </location>
</feature>
<sequence length="697" mass="76283">MAHSFGSAFNIASSTPNLSPSDILGDTKTRRALVKIPSTQKELLNRHEAWASFLSRRPNGFVNIPPDVLEEAKASYARENRAAQLNHVAGLGSRTGDDTDAPEPSGSQSSLHSCLEDGDEDGNDNENDGEPISCPQTPSPHIRPSRVASEEPNQPFITQLFEKSPPQPTIVTSPAENPKLPEFPQSSQGPEDELELEVPVALAYNLAPINKSALPMVATPPSAQVVPCTFEQSTQSGSASASKESNPQRKPKLKKRIYNGVSAMYRGPKQGAISSHLNTNVGSAKAIVALGHNTNAESSLSTNDTSSSIVPSTTDDRRIESEKHAEAWNIEPGQMSTYGANLSPGNPHSPLASGRYSPAQIQHVLSPITRSRQAVPPIAPPIAASKSWEAPFVHYTATYPNYNGTIQDFITACIYIQLQYRRIRTSLYDDFIRAWVQGYLPYVRDCDEAQPPGKALRAIEWYNEIDDDPLFTSRVVTRQNLQSMLNFYPNELGMARLSLGIFSSQGRSERSGSNSQTEPHIQENCISQSPTTAQKSKGIEVARRSVGKAEAEAQVTNKQMPPAHRSFNGIETRPAQHKGLTRSLSESTMHKKRTAANELRSEGAKRISQGLTVVARNRVWSDSGSTVSNHSERFKQTSRTPVAPESTTGKENVKAAEDPEERRKRRLAKHFQTRMAQRDGITSSAPIRNTPTSAQKQ</sequence>
<feature type="region of interest" description="Disordered" evidence="1">
    <location>
        <begin position="90"/>
        <end position="194"/>
    </location>
</feature>
<protein>
    <submittedName>
        <fullName evidence="2">Uncharacterized protein</fullName>
    </submittedName>
</protein>
<comment type="caution">
    <text evidence="2">The sequence shown here is derived from an EMBL/GenBank/DDBJ whole genome shotgun (WGS) entry which is preliminary data.</text>
</comment>
<evidence type="ECO:0000313" key="2">
    <source>
        <dbReference type="EMBL" id="TGJ87822.1"/>
    </source>
</evidence>
<feature type="compositionally biased region" description="Polar residues" evidence="1">
    <location>
        <begin position="680"/>
        <end position="697"/>
    </location>
</feature>
<evidence type="ECO:0000313" key="3">
    <source>
        <dbReference type="Proteomes" id="UP000297716"/>
    </source>
</evidence>
<dbReference type="EMBL" id="SKBN01000009">
    <property type="protein sequence ID" value="TGJ87822.1"/>
    <property type="molecule type" value="Genomic_DNA"/>
</dbReference>
<keyword evidence="3" id="KW-1185">Reference proteome</keyword>
<feature type="region of interest" description="Disordered" evidence="1">
    <location>
        <begin position="296"/>
        <end position="319"/>
    </location>
</feature>
<name>A0A4Z0ZG50_9PEZI</name>
<feature type="region of interest" description="Disordered" evidence="1">
    <location>
        <begin position="575"/>
        <end position="602"/>
    </location>
</feature>
<dbReference type="AlphaFoldDB" id="A0A4Z0ZG50"/>
<gene>
    <name evidence="2" type="ORF">E0Z10_g922</name>
</gene>
<feature type="compositionally biased region" description="Basic and acidic residues" evidence="1">
    <location>
        <begin position="651"/>
        <end position="662"/>
    </location>
</feature>
<reference evidence="2 3" key="1">
    <citation type="submission" date="2019-03" db="EMBL/GenBank/DDBJ databases">
        <title>Draft genome sequence of Xylaria hypoxylon DSM 108379, a ubiquitous saprotrophic-parasitic fungi on hardwood.</title>
        <authorList>
            <person name="Buettner E."/>
            <person name="Leonhardt S."/>
            <person name="Gebauer A.M."/>
            <person name="Liers C."/>
            <person name="Hofrichter M."/>
            <person name="Kellner H."/>
        </authorList>
    </citation>
    <scope>NUCLEOTIDE SEQUENCE [LARGE SCALE GENOMIC DNA]</scope>
    <source>
        <strain evidence="2 3">DSM 108379</strain>
    </source>
</reference>
<proteinExistence type="predicted"/>
<feature type="compositionally biased region" description="Acidic residues" evidence="1">
    <location>
        <begin position="116"/>
        <end position="129"/>
    </location>
</feature>
<feature type="compositionally biased region" description="Polar residues" evidence="1">
    <location>
        <begin position="230"/>
        <end position="245"/>
    </location>
</feature>
<feature type="compositionally biased region" description="Low complexity" evidence="1">
    <location>
        <begin position="298"/>
        <end position="308"/>
    </location>
</feature>
<feature type="compositionally biased region" description="Polar residues" evidence="1">
    <location>
        <begin position="637"/>
        <end position="650"/>
    </location>
</feature>
<feature type="compositionally biased region" description="Polar residues" evidence="1">
    <location>
        <begin position="505"/>
        <end position="535"/>
    </location>
</feature>
<dbReference type="Proteomes" id="UP000297716">
    <property type="component" value="Unassembled WGS sequence"/>
</dbReference>
<feature type="region of interest" description="Disordered" evidence="1">
    <location>
        <begin position="230"/>
        <end position="253"/>
    </location>
</feature>
<feature type="compositionally biased region" description="Basic residues" evidence="1">
    <location>
        <begin position="663"/>
        <end position="672"/>
    </location>
</feature>
<organism evidence="2 3">
    <name type="scientific">Xylaria hypoxylon</name>
    <dbReference type="NCBI Taxonomy" id="37992"/>
    <lineage>
        <taxon>Eukaryota</taxon>
        <taxon>Fungi</taxon>
        <taxon>Dikarya</taxon>
        <taxon>Ascomycota</taxon>
        <taxon>Pezizomycotina</taxon>
        <taxon>Sordariomycetes</taxon>
        <taxon>Xylariomycetidae</taxon>
        <taxon>Xylariales</taxon>
        <taxon>Xylariaceae</taxon>
        <taxon>Xylaria</taxon>
    </lineage>
</organism>
<feature type="region of interest" description="Disordered" evidence="1">
    <location>
        <begin position="505"/>
        <end position="537"/>
    </location>
</feature>
<dbReference type="STRING" id="37992.A0A4Z0ZG50"/>
<dbReference type="OrthoDB" id="3538943at2759"/>
<evidence type="ECO:0000256" key="1">
    <source>
        <dbReference type="SAM" id="MobiDB-lite"/>
    </source>
</evidence>